<keyword evidence="2" id="KW-1003">Cell membrane</keyword>
<evidence type="ECO:0000256" key="3">
    <source>
        <dbReference type="ARBA" id="ARBA00022692"/>
    </source>
</evidence>
<dbReference type="Pfam" id="PF02687">
    <property type="entry name" value="FtsX"/>
    <property type="match status" value="2"/>
</dbReference>
<comment type="subcellular location">
    <subcellularLocation>
        <location evidence="1">Cell membrane</location>
        <topology evidence="1">Multi-pass membrane protein</topology>
    </subcellularLocation>
</comment>
<keyword evidence="5 8" id="KW-0472">Membrane</keyword>
<feature type="region of interest" description="Disordered" evidence="7">
    <location>
        <begin position="976"/>
        <end position="1013"/>
    </location>
</feature>
<organism evidence="10 11">
    <name type="scientific">Natronococcus amylolyticus DSM 10524</name>
    <dbReference type="NCBI Taxonomy" id="1227497"/>
    <lineage>
        <taxon>Archaea</taxon>
        <taxon>Methanobacteriati</taxon>
        <taxon>Methanobacteriota</taxon>
        <taxon>Stenosarchaea group</taxon>
        <taxon>Halobacteria</taxon>
        <taxon>Halobacteriales</taxon>
        <taxon>Natrialbaceae</taxon>
        <taxon>Natronococcus</taxon>
    </lineage>
</organism>
<dbReference type="GO" id="GO:0005886">
    <property type="term" value="C:plasma membrane"/>
    <property type="evidence" value="ECO:0007669"/>
    <property type="project" value="UniProtKB-SubCell"/>
</dbReference>
<dbReference type="EMBL" id="AOIB01000031">
    <property type="protein sequence ID" value="ELY55353.1"/>
    <property type="molecule type" value="Genomic_DNA"/>
</dbReference>
<evidence type="ECO:0000256" key="4">
    <source>
        <dbReference type="ARBA" id="ARBA00022989"/>
    </source>
</evidence>
<evidence type="ECO:0000256" key="5">
    <source>
        <dbReference type="ARBA" id="ARBA00023136"/>
    </source>
</evidence>
<keyword evidence="11" id="KW-1185">Reference proteome</keyword>
<feature type="transmembrane region" description="Helical" evidence="8">
    <location>
        <begin position="894"/>
        <end position="925"/>
    </location>
</feature>
<dbReference type="InterPro" id="IPR003838">
    <property type="entry name" value="ABC3_permease_C"/>
</dbReference>
<evidence type="ECO:0000313" key="10">
    <source>
        <dbReference type="EMBL" id="ELY55353.1"/>
    </source>
</evidence>
<feature type="transmembrane region" description="Helical" evidence="8">
    <location>
        <begin position="367"/>
        <end position="387"/>
    </location>
</feature>
<dbReference type="Proteomes" id="UP000011688">
    <property type="component" value="Unassembled WGS sequence"/>
</dbReference>
<feature type="transmembrane region" description="Helical" evidence="8">
    <location>
        <begin position="289"/>
        <end position="310"/>
    </location>
</feature>
<dbReference type="STRING" id="1227497.C491_16597"/>
<dbReference type="Gene3D" id="2.60.40.1120">
    <property type="entry name" value="Carboxypeptidase-like, regulatory domain"/>
    <property type="match status" value="1"/>
</dbReference>
<evidence type="ECO:0000313" key="11">
    <source>
        <dbReference type="Proteomes" id="UP000011688"/>
    </source>
</evidence>
<feature type="transmembrane region" description="Helical" evidence="8">
    <location>
        <begin position="849"/>
        <end position="874"/>
    </location>
</feature>
<proteinExistence type="inferred from homology"/>
<dbReference type="PATRIC" id="fig|1227497.3.peg.3363"/>
<evidence type="ECO:0000256" key="2">
    <source>
        <dbReference type="ARBA" id="ARBA00022475"/>
    </source>
</evidence>
<dbReference type="eggNOG" id="arCOG02312">
    <property type="taxonomic scope" value="Archaea"/>
</dbReference>
<feature type="region of interest" description="Disordered" evidence="7">
    <location>
        <begin position="638"/>
        <end position="672"/>
    </location>
</feature>
<dbReference type="InterPro" id="IPR050250">
    <property type="entry name" value="Macrolide_Exporter_MacB"/>
</dbReference>
<feature type="region of interest" description="Disordered" evidence="7">
    <location>
        <begin position="119"/>
        <end position="139"/>
    </location>
</feature>
<evidence type="ECO:0000256" key="1">
    <source>
        <dbReference type="ARBA" id="ARBA00004651"/>
    </source>
</evidence>
<reference evidence="10 11" key="1">
    <citation type="journal article" date="2014" name="PLoS Genet.">
        <title>Phylogenetically driven sequencing of extremely halophilic archaea reveals strategies for static and dynamic osmo-response.</title>
        <authorList>
            <person name="Becker E.A."/>
            <person name="Seitzer P.M."/>
            <person name="Tritt A."/>
            <person name="Larsen D."/>
            <person name="Krusor M."/>
            <person name="Yao A.I."/>
            <person name="Wu D."/>
            <person name="Madern D."/>
            <person name="Eisen J.A."/>
            <person name="Darling A.E."/>
            <person name="Facciotti M.T."/>
        </authorList>
    </citation>
    <scope>NUCLEOTIDE SEQUENCE [LARGE SCALE GENOMIC DNA]</scope>
    <source>
        <strain evidence="10 11">DSM 10524</strain>
    </source>
</reference>
<comment type="similarity">
    <text evidence="6">Belongs to the ABC-4 integral membrane protein family.</text>
</comment>
<accession>L9X434</accession>
<evidence type="ECO:0000259" key="9">
    <source>
        <dbReference type="Pfam" id="PF02687"/>
    </source>
</evidence>
<feature type="compositionally biased region" description="Basic and acidic residues" evidence="7">
    <location>
        <begin position="987"/>
        <end position="1006"/>
    </location>
</feature>
<dbReference type="GO" id="GO:0022857">
    <property type="term" value="F:transmembrane transporter activity"/>
    <property type="evidence" value="ECO:0007669"/>
    <property type="project" value="TreeGrafter"/>
</dbReference>
<keyword evidence="4 8" id="KW-1133">Transmembrane helix</keyword>
<dbReference type="eggNOG" id="arCOG07560">
    <property type="taxonomic scope" value="Archaea"/>
</dbReference>
<dbReference type="AlphaFoldDB" id="L9X434"/>
<feature type="transmembrane region" description="Helical" evidence="8">
    <location>
        <begin position="199"/>
        <end position="218"/>
    </location>
</feature>
<feature type="compositionally biased region" description="Low complexity" evidence="7">
    <location>
        <begin position="729"/>
        <end position="738"/>
    </location>
</feature>
<dbReference type="eggNOG" id="arCOG03256">
    <property type="taxonomic scope" value="Archaea"/>
</dbReference>
<keyword evidence="3 8" id="KW-0812">Transmembrane</keyword>
<evidence type="ECO:0000256" key="8">
    <source>
        <dbReference type="SAM" id="Phobius"/>
    </source>
</evidence>
<dbReference type="PANTHER" id="PTHR30572:SF4">
    <property type="entry name" value="ABC TRANSPORTER PERMEASE YTRF"/>
    <property type="match status" value="1"/>
</dbReference>
<name>L9X434_9EURY</name>
<feature type="domain" description="ABC3 transporter permease C-terminal" evidence="9">
    <location>
        <begin position="855"/>
        <end position="973"/>
    </location>
</feature>
<feature type="transmembrane region" description="Helical" evidence="8">
    <location>
        <begin position="246"/>
        <end position="277"/>
    </location>
</feature>
<sequence length="1013" mass="102864">MLVGRWSRRDRLAVLVIALTVALLVGAALLVVAAGDQTHNLAAEHEGNASVVGYGSVDRASQAAGPDDVVLPTATAVGPEGDTDRIVGIPADAPALGLPAQPDGTVAPDANGETWRLEGSDGTTTAEVEPANASDGIVPPTWLRTTPETLEEVGPTGALVVSPADGDGNEDREGAPVVGALEFFTQGADDVLGIVRTGVAAAGVIVAATLSSVVRMTIRDRARTIRVARATGAPPRRIRAALAARAGAIAAAGGVLGYAIGVVVTNAAVTAAIVVGLPTTLSVTVTPDLVRFVAAMLAAITLVGIATGYVTARAATTKPPALVGRDGRDGGSSTPSGRLRRIGGGVRGRLGPTVLAARTVVPTTATLSTFAVIVLLVASLGTIGASLSTAGTTVADPDASHPAESRVSADYAETLAERGVPASPEILLFASHGEEPYLVRGVDYAAFESVSDARIVDGDPPADDEEAVVGVELADALGLEPGDELAVGGSTDPAVGVVTVAGTVETGGFADHQLLVSLPTARHLSGLESDEVNQIRTTATGVSDAAERAETESVTVVDLEAPDYVRPGETVSVEATVWNPTTETVERELEATIGEAEQRRSVELGGYERRTVAFELSAPLAGEYELSVGDDETTVTVDDAPPLESLSLPESGPTGASLSVPVRETTGDPVSNATVEVGNRTAATGSDGVARIELPEAPGTYDATVYAGEREQNETIRVAHDADPEPATSLSISPSSPSVHAQPTATVDLENPWDRPLETEIELDGAGTTDRTTVALEPGETATRTATLSRQPPGEHTVTVGAGDRTLATAEYEVVGDDRVVSALAASGHHRSDGGVESAVEYAMGNLQVLLSALTGLAAVTVVGATSAVLARAIRARRRTIAIYRATGASPGRVLAVVLGDAARIGVVAAAAAVGIGIVALEALAAAGQLTAFGISLEPRPTATVALGVFAGGLVLTLLAALVATLPLVWRSPASLLSEPSAGPTTTDRRAQLDSKPERKQRRDPEPAAGADD</sequence>
<feature type="region of interest" description="Disordered" evidence="7">
    <location>
        <begin position="724"/>
        <end position="744"/>
    </location>
</feature>
<feature type="domain" description="ABC3 transporter permease C-terminal" evidence="9">
    <location>
        <begin position="202"/>
        <end position="318"/>
    </location>
</feature>
<evidence type="ECO:0000256" key="6">
    <source>
        <dbReference type="ARBA" id="ARBA00038076"/>
    </source>
</evidence>
<protein>
    <recommendedName>
        <fullName evidence="9">ABC3 transporter permease C-terminal domain-containing protein</fullName>
    </recommendedName>
</protein>
<comment type="caution">
    <text evidence="10">The sequence shown here is derived from an EMBL/GenBank/DDBJ whole genome shotgun (WGS) entry which is preliminary data.</text>
</comment>
<evidence type="ECO:0000256" key="7">
    <source>
        <dbReference type="SAM" id="MobiDB-lite"/>
    </source>
</evidence>
<dbReference type="PANTHER" id="PTHR30572">
    <property type="entry name" value="MEMBRANE COMPONENT OF TRANSPORTER-RELATED"/>
    <property type="match status" value="1"/>
</dbReference>
<feature type="region of interest" description="Disordered" evidence="7">
    <location>
        <begin position="320"/>
        <end position="343"/>
    </location>
</feature>
<gene>
    <name evidence="10" type="ORF">C491_16597</name>
</gene>
<feature type="transmembrane region" description="Helical" evidence="8">
    <location>
        <begin position="945"/>
        <end position="970"/>
    </location>
</feature>